<feature type="domain" description="DUF6673" evidence="1">
    <location>
        <begin position="11"/>
        <end position="123"/>
    </location>
</feature>
<sequence length="127" mass="15107">MSQFKIPQWEVNGMKLPFDFDDADTMDRYMEAMKQLQEDAKNIATEGTRADEIRSYCALFDKMYDHIFGAGTADKIFEGRKNIRLYDKTYDDFIGFVKRCRMQTQQAMMNKVNKYSGKRNQQKRNFH</sequence>
<dbReference type="AlphaFoldDB" id="A0A942ZVV9"/>
<name>A0A942ZVV9_9FIRM</name>
<dbReference type="Proteomes" id="UP000753219">
    <property type="component" value="Unassembled WGS sequence"/>
</dbReference>
<dbReference type="EMBL" id="JAGZMZ010000001">
    <property type="protein sequence ID" value="MBS4883257.1"/>
    <property type="molecule type" value="Genomic_DNA"/>
</dbReference>
<dbReference type="InterPro" id="IPR046655">
    <property type="entry name" value="DUF6673"/>
</dbReference>
<evidence type="ECO:0000313" key="3">
    <source>
        <dbReference type="Proteomes" id="UP000753219"/>
    </source>
</evidence>
<comment type="caution">
    <text evidence="2">The sequence shown here is derived from an EMBL/GenBank/DDBJ whole genome shotgun (WGS) entry which is preliminary data.</text>
</comment>
<dbReference type="RefSeq" id="WP_278639441.1">
    <property type="nucleotide sequence ID" value="NZ_JAGZMZ010000001.1"/>
</dbReference>
<evidence type="ECO:0000259" key="1">
    <source>
        <dbReference type="Pfam" id="PF20378"/>
    </source>
</evidence>
<accession>A0A942ZVV9</accession>
<organism evidence="2 3">
    <name type="scientific">Amedibacillus dolichus</name>
    <dbReference type="NCBI Taxonomy" id="31971"/>
    <lineage>
        <taxon>Bacteria</taxon>
        <taxon>Bacillati</taxon>
        <taxon>Bacillota</taxon>
        <taxon>Erysipelotrichia</taxon>
        <taxon>Erysipelotrichales</taxon>
        <taxon>Erysipelotrichaceae</taxon>
        <taxon>Amedibacillus</taxon>
    </lineage>
</organism>
<evidence type="ECO:0000313" key="2">
    <source>
        <dbReference type="EMBL" id="MBS4883257.1"/>
    </source>
</evidence>
<proteinExistence type="predicted"/>
<dbReference type="Pfam" id="PF20378">
    <property type="entry name" value="DUF6673"/>
    <property type="match status" value="1"/>
</dbReference>
<gene>
    <name evidence="2" type="ORF">KHZ85_00585</name>
</gene>
<protein>
    <recommendedName>
        <fullName evidence="1">DUF6673 domain-containing protein</fullName>
    </recommendedName>
</protein>
<reference evidence="2" key="1">
    <citation type="submission" date="2021-02" db="EMBL/GenBank/DDBJ databases">
        <title>Infant gut strain persistence is associated with maternal origin, phylogeny, and functional potential including surface adhesion and iron acquisition.</title>
        <authorList>
            <person name="Lou Y.C."/>
        </authorList>
    </citation>
    <scope>NUCLEOTIDE SEQUENCE</scope>
    <source>
        <strain evidence="2">L3_108_103G1_dasL3_108_103G1_concoct_2</strain>
    </source>
</reference>